<dbReference type="CDD" id="cd18793">
    <property type="entry name" value="SF2_C_SNF"/>
    <property type="match status" value="1"/>
</dbReference>
<protein>
    <recommendedName>
        <fullName evidence="3">Helicase C-terminal domain-containing protein</fullName>
    </recommendedName>
</protein>
<dbReference type="Proteomes" id="UP000054560">
    <property type="component" value="Unassembled WGS sequence"/>
</dbReference>
<feature type="domain" description="Helicase C-terminal" evidence="3">
    <location>
        <begin position="54"/>
        <end position="198"/>
    </location>
</feature>
<sequence>MLLHPALASEEPKNRKQDEHNTATQADRDIVVFGRELPETCKRWEVAKTFESAKLRTLLVMLENLKKKKDYKVLVFCHSVGMLDIVQDAIQNSYGYCRIDGKLNAKARAKMVHSFYNDEDKFLFLISKTAGGTGLNLVAANVVIILDPEWNPATDAQAADRAYRMGQTRDVLVYKFVTKDSYDEIKYARQGYKNEQVV</sequence>
<dbReference type="RefSeq" id="XP_014154677.1">
    <property type="nucleotide sequence ID" value="XM_014299202.1"/>
</dbReference>
<accession>A0A0L0FV98</accession>
<organism evidence="4 5">
    <name type="scientific">Sphaeroforma arctica JP610</name>
    <dbReference type="NCBI Taxonomy" id="667725"/>
    <lineage>
        <taxon>Eukaryota</taxon>
        <taxon>Ichthyosporea</taxon>
        <taxon>Ichthyophonida</taxon>
        <taxon>Sphaeroforma</taxon>
    </lineage>
</organism>
<dbReference type="InterPro" id="IPR049730">
    <property type="entry name" value="SNF2/RAD54-like_C"/>
</dbReference>
<dbReference type="InterPro" id="IPR001650">
    <property type="entry name" value="Helicase_C-like"/>
</dbReference>
<proteinExistence type="predicted"/>
<dbReference type="STRING" id="667725.A0A0L0FV98"/>
<gene>
    <name evidence="4" type="ORF">SARC_06869</name>
</gene>
<evidence type="ECO:0000259" key="3">
    <source>
        <dbReference type="PROSITE" id="PS51194"/>
    </source>
</evidence>
<dbReference type="AlphaFoldDB" id="A0A0L0FV98"/>
<evidence type="ECO:0000256" key="1">
    <source>
        <dbReference type="ARBA" id="ARBA00022801"/>
    </source>
</evidence>
<dbReference type="OrthoDB" id="448448at2759"/>
<dbReference type="PROSITE" id="PS51194">
    <property type="entry name" value="HELICASE_CTER"/>
    <property type="match status" value="1"/>
</dbReference>
<keyword evidence="1" id="KW-0378">Hydrolase</keyword>
<feature type="region of interest" description="Disordered" evidence="2">
    <location>
        <begin position="1"/>
        <end position="22"/>
    </location>
</feature>
<feature type="compositionally biased region" description="Basic and acidic residues" evidence="2">
    <location>
        <begin position="10"/>
        <end position="22"/>
    </location>
</feature>
<dbReference type="Pfam" id="PF00271">
    <property type="entry name" value="Helicase_C"/>
    <property type="match status" value="1"/>
</dbReference>
<dbReference type="PANTHER" id="PTHR45629">
    <property type="entry name" value="SNF2/RAD54 FAMILY MEMBER"/>
    <property type="match status" value="1"/>
</dbReference>
<reference evidence="4 5" key="1">
    <citation type="submission" date="2011-02" db="EMBL/GenBank/DDBJ databases">
        <title>The Genome Sequence of Sphaeroforma arctica JP610.</title>
        <authorList>
            <consortium name="The Broad Institute Genome Sequencing Platform"/>
            <person name="Russ C."/>
            <person name="Cuomo C."/>
            <person name="Young S.K."/>
            <person name="Zeng Q."/>
            <person name="Gargeya S."/>
            <person name="Alvarado L."/>
            <person name="Berlin A."/>
            <person name="Chapman S.B."/>
            <person name="Chen Z."/>
            <person name="Freedman E."/>
            <person name="Gellesch M."/>
            <person name="Goldberg J."/>
            <person name="Griggs A."/>
            <person name="Gujja S."/>
            <person name="Heilman E."/>
            <person name="Heiman D."/>
            <person name="Howarth C."/>
            <person name="Mehta T."/>
            <person name="Neiman D."/>
            <person name="Pearson M."/>
            <person name="Roberts A."/>
            <person name="Saif S."/>
            <person name="Shea T."/>
            <person name="Shenoy N."/>
            <person name="Sisk P."/>
            <person name="Stolte C."/>
            <person name="Sykes S."/>
            <person name="White J."/>
            <person name="Yandava C."/>
            <person name="Burger G."/>
            <person name="Gray M.W."/>
            <person name="Holland P.W.H."/>
            <person name="King N."/>
            <person name="Lang F.B.F."/>
            <person name="Roger A.J."/>
            <person name="Ruiz-Trillo I."/>
            <person name="Haas B."/>
            <person name="Nusbaum C."/>
            <person name="Birren B."/>
        </authorList>
    </citation>
    <scope>NUCLEOTIDE SEQUENCE [LARGE SCALE GENOMIC DNA]</scope>
    <source>
        <strain evidence="4 5">JP610</strain>
    </source>
</reference>
<dbReference type="InterPro" id="IPR027417">
    <property type="entry name" value="P-loop_NTPase"/>
</dbReference>
<dbReference type="SUPFAM" id="SSF52540">
    <property type="entry name" value="P-loop containing nucleoside triphosphate hydrolases"/>
    <property type="match status" value="1"/>
</dbReference>
<dbReference type="GO" id="GO:0016787">
    <property type="term" value="F:hydrolase activity"/>
    <property type="evidence" value="ECO:0007669"/>
    <property type="project" value="UniProtKB-KW"/>
</dbReference>
<dbReference type="eggNOG" id="KOG0387">
    <property type="taxonomic scope" value="Eukaryota"/>
</dbReference>
<dbReference type="InterPro" id="IPR050496">
    <property type="entry name" value="SNF2_RAD54_helicase_repair"/>
</dbReference>
<evidence type="ECO:0000313" key="4">
    <source>
        <dbReference type="EMBL" id="KNC80775.1"/>
    </source>
</evidence>
<dbReference type="Gene3D" id="3.40.50.300">
    <property type="entry name" value="P-loop containing nucleotide triphosphate hydrolases"/>
    <property type="match status" value="1"/>
</dbReference>
<dbReference type="GeneID" id="25907373"/>
<dbReference type="SMART" id="SM00490">
    <property type="entry name" value="HELICc"/>
    <property type="match status" value="1"/>
</dbReference>
<dbReference type="EMBL" id="KQ242109">
    <property type="protein sequence ID" value="KNC80775.1"/>
    <property type="molecule type" value="Genomic_DNA"/>
</dbReference>
<keyword evidence="5" id="KW-1185">Reference proteome</keyword>
<name>A0A0L0FV98_9EUKA</name>
<evidence type="ECO:0000313" key="5">
    <source>
        <dbReference type="Proteomes" id="UP000054560"/>
    </source>
</evidence>
<dbReference type="PANTHER" id="PTHR45629:SF7">
    <property type="entry name" value="DNA EXCISION REPAIR PROTEIN ERCC-6-RELATED"/>
    <property type="match status" value="1"/>
</dbReference>
<evidence type="ECO:0000256" key="2">
    <source>
        <dbReference type="SAM" id="MobiDB-lite"/>
    </source>
</evidence>